<sequence length="106" mass="11140">MGNSGSGYGLTGGVLNAAAKDMAQTQEDLVGDIATLRQKLSNLNSAWVGQGGTAFQGAITKWEGTVTRVMRAMDDFEQGLLGSDVTYEEVDAVQKQGYGKYESGLG</sequence>
<dbReference type="AlphaFoldDB" id="A0A7Y9UQ95"/>
<evidence type="ECO:0000313" key="3">
    <source>
        <dbReference type="Proteomes" id="UP000540656"/>
    </source>
</evidence>
<keyword evidence="3" id="KW-1185">Reference proteome</keyword>
<dbReference type="SUPFAM" id="SSF140453">
    <property type="entry name" value="EsxAB dimer-like"/>
    <property type="match status" value="1"/>
</dbReference>
<comment type="caution">
    <text evidence="2">The sequence shown here is derived from an EMBL/GenBank/DDBJ whole genome shotgun (WGS) entry which is preliminary data.</text>
</comment>
<proteinExistence type="inferred from homology"/>
<organism evidence="2 3">
    <name type="scientific">Nocardioides daedukensis</name>
    <dbReference type="NCBI Taxonomy" id="634462"/>
    <lineage>
        <taxon>Bacteria</taxon>
        <taxon>Bacillati</taxon>
        <taxon>Actinomycetota</taxon>
        <taxon>Actinomycetes</taxon>
        <taxon>Propionibacteriales</taxon>
        <taxon>Nocardioidaceae</taxon>
        <taxon>Nocardioides</taxon>
    </lineage>
</organism>
<dbReference type="InterPro" id="IPR010310">
    <property type="entry name" value="T7SS_ESAT-6-like"/>
</dbReference>
<gene>
    <name evidence="2" type="ORF">BJ980_001960</name>
</gene>
<dbReference type="Proteomes" id="UP000540656">
    <property type="component" value="Unassembled WGS sequence"/>
</dbReference>
<comment type="similarity">
    <text evidence="1">Belongs to the WXG100 family.</text>
</comment>
<dbReference type="Pfam" id="PF06013">
    <property type="entry name" value="WXG100"/>
    <property type="match status" value="1"/>
</dbReference>
<dbReference type="EMBL" id="JACCAA010000001">
    <property type="protein sequence ID" value="NYG59037.1"/>
    <property type="molecule type" value="Genomic_DNA"/>
</dbReference>
<accession>A0A7Y9UQ95</accession>
<reference evidence="2 3" key="1">
    <citation type="submission" date="2020-07" db="EMBL/GenBank/DDBJ databases">
        <title>Sequencing the genomes of 1000 actinobacteria strains.</title>
        <authorList>
            <person name="Klenk H.-P."/>
        </authorList>
    </citation>
    <scope>NUCLEOTIDE SEQUENCE [LARGE SCALE GENOMIC DNA]</scope>
    <source>
        <strain evidence="2 3">DSM 23819</strain>
    </source>
</reference>
<evidence type="ECO:0000313" key="2">
    <source>
        <dbReference type="EMBL" id="NYG59037.1"/>
    </source>
</evidence>
<dbReference type="InterPro" id="IPR036689">
    <property type="entry name" value="ESAT-6-like_sf"/>
</dbReference>
<name>A0A7Y9UQ95_9ACTN</name>
<protein>
    <recommendedName>
        <fullName evidence="1">ESAT-6-like protein</fullName>
    </recommendedName>
</protein>
<dbReference type="NCBIfam" id="TIGR03930">
    <property type="entry name" value="WXG100_ESAT6"/>
    <property type="match status" value="1"/>
</dbReference>
<dbReference type="Gene3D" id="1.10.287.1060">
    <property type="entry name" value="ESAT-6-like"/>
    <property type="match status" value="1"/>
</dbReference>
<dbReference type="RefSeq" id="WP_179502131.1">
    <property type="nucleotide sequence ID" value="NZ_JACCAA010000001.1"/>
</dbReference>
<evidence type="ECO:0000256" key="1">
    <source>
        <dbReference type="RuleBase" id="RU362001"/>
    </source>
</evidence>